<dbReference type="InterPro" id="IPR024072">
    <property type="entry name" value="DHFR-like_dom_sf"/>
</dbReference>
<organism evidence="1 2">
    <name type="scientific">Candidatus Methylacidithermus pantelleriae</name>
    <dbReference type="NCBI Taxonomy" id="2744239"/>
    <lineage>
        <taxon>Bacteria</taxon>
        <taxon>Pseudomonadati</taxon>
        <taxon>Verrucomicrobiota</taxon>
        <taxon>Methylacidiphilae</taxon>
        <taxon>Methylacidiphilales</taxon>
        <taxon>Methylacidiphilaceae</taxon>
        <taxon>Candidatus Methylacidithermus</taxon>
    </lineage>
</organism>
<evidence type="ECO:0000313" key="1">
    <source>
        <dbReference type="EMBL" id="CAF0695903.1"/>
    </source>
</evidence>
<dbReference type="Proteomes" id="UP000663859">
    <property type="component" value="Unassembled WGS sequence"/>
</dbReference>
<name>A0A8J2FNG8_9BACT</name>
<protein>
    <submittedName>
        <fullName evidence="1">Uncharacterized protein</fullName>
    </submittedName>
</protein>
<gene>
    <name evidence="1" type="ORF">MPNT_20050</name>
</gene>
<sequence length="162" mass="18732">MMRGVRLLGALSLDGKLLTSWWQPEELLGELFWGKRVFREKIWTDLWPEGRKGHWVIRGWQDEVLHKESNGRPLWVAAGPGLATKLWQKGLVERIGVYWMALVGPRDTKSWSVPFVPPGPARALRVCYHLEEARMAPHGVVLWYRPSSENRSLARKRKEARG</sequence>
<dbReference type="EMBL" id="CAJNOB010000012">
    <property type="protein sequence ID" value="CAF0695903.1"/>
    <property type="molecule type" value="Genomic_DNA"/>
</dbReference>
<dbReference type="AlphaFoldDB" id="A0A8J2FNG8"/>
<proteinExistence type="predicted"/>
<evidence type="ECO:0000313" key="2">
    <source>
        <dbReference type="Proteomes" id="UP000663859"/>
    </source>
</evidence>
<comment type="caution">
    <text evidence="1">The sequence shown here is derived from an EMBL/GenBank/DDBJ whole genome shotgun (WGS) entry which is preliminary data.</text>
</comment>
<keyword evidence="2" id="KW-1185">Reference proteome</keyword>
<dbReference type="SUPFAM" id="SSF53597">
    <property type="entry name" value="Dihydrofolate reductase-like"/>
    <property type="match status" value="1"/>
</dbReference>
<accession>A0A8J2FNG8</accession>
<reference evidence="1" key="1">
    <citation type="submission" date="2021-02" db="EMBL/GenBank/DDBJ databases">
        <authorList>
            <person name="Cremers G."/>
            <person name="Picone N."/>
        </authorList>
    </citation>
    <scope>NUCLEOTIDE SEQUENCE</scope>
    <source>
        <strain evidence="1">PQ17</strain>
    </source>
</reference>